<dbReference type="Proteomes" id="UP001378592">
    <property type="component" value="Unassembled WGS sequence"/>
</dbReference>
<keyword evidence="2" id="KW-1185">Reference proteome</keyword>
<dbReference type="EMBL" id="JAZDUA010000005">
    <property type="protein sequence ID" value="KAK7874078.1"/>
    <property type="molecule type" value="Genomic_DNA"/>
</dbReference>
<organism evidence="1 2">
    <name type="scientific">Gryllus longicercus</name>
    <dbReference type="NCBI Taxonomy" id="2509291"/>
    <lineage>
        <taxon>Eukaryota</taxon>
        <taxon>Metazoa</taxon>
        <taxon>Ecdysozoa</taxon>
        <taxon>Arthropoda</taxon>
        <taxon>Hexapoda</taxon>
        <taxon>Insecta</taxon>
        <taxon>Pterygota</taxon>
        <taxon>Neoptera</taxon>
        <taxon>Polyneoptera</taxon>
        <taxon>Orthoptera</taxon>
        <taxon>Ensifera</taxon>
        <taxon>Gryllidea</taxon>
        <taxon>Grylloidea</taxon>
        <taxon>Gryllidae</taxon>
        <taxon>Gryllinae</taxon>
        <taxon>Gryllus</taxon>
    </lineage>
</organism>
<evidence type="ECO:0000313" key="1">
    <source>
        <dbReference type="EMBL" id="KAK7874078.1"/>
    </source>
</evidence>
<accession>A0AAN9ZA28</accession>
<reference evidence="1 2" key="1">
    <citation type="submission" date="2024-03" db="EMBL/GenBank/DDBJ databases">
        <title>The genome assembly and annotation of the cricket Gryllus longicercus Weissman &amp; Gray.</title>
        <authorList>
            <person name="Szrajer S."/>
            <person name="Gray D."/>
            <person name="Ylla G."/>
        </authorList>
    </citation>
    <scope>NUCLEOTIDE SEQUENCE [LARGE SCALE GENOMIC DNA]</scope>
    <source>
        <strain evidence="1">DAG 2021-001</strain>
        <tissue evidence="1">Whole body minus gut</tissue>
    </source>
</reference>
<protein>
    <submittedName>
        <fullName evidence="1">Uncharacterized protein</fullName>
    </submittedName>
</protein>
<proteinExistence type="predicted"/>
<comment type="caution">
    <text evidence="1">The sequence shown here is derived from an EMBL/GenBank/DDBJ whole genome shotgun (WGS) entry which is preliminary data.</text>
</comment>
<evidence type="ECO:0000313" key="2">
    <source>
        <dbReference type="Proteomes" id="UP001378592"/>
    </source>
</evidence>
<name>A0AAN9ZA28_9ORTH</name>
<gene>
    <name evidence="1" type="ORF">R5R35_004622</name>
</gene>
<sequence>MDTMKSAVEELLKLVEMKVRIENLRKIRNEGIAITCTSKEEIQKIVTEVKAKMGNEYVVKIPQLKNPKLRVYEIEEGIDDLELVTAIQNQNPQIIKADSEI</sequence>
<dbReference type="AlphaFoldDB" id="A0AAN9ZA28"/>